<evidence type="ECO:0000256" key="1">
    <source>
        <dbReference type="ARBA" id="ARBA00022700"/>
    </source>
</evidence>
<feature type="compositionally biased region" description="Basic and acidic residues" evidence="2">
    <location>
        <begin position="345"/>
        <end position="369"/>
    </location>
</feature>
<dbReference type="CDD" id="cd07440">
    <property type="entry name" value="RGS"/>
    <property type="match status" value="1"/>
</dbReference>
<feature type="region of interest" description="Disordered" evidence="2">
    <location>
        <begin position="333"/>
        <end position="470"/>
    </location>
</feature>
<dbReference type="EMBL" id="JAOAOG010000198">
    <property type="protein sequence ID" value="KAJ6240786.1"/>
    <property type="molecule type" value="Genomic_DNA"/>
</dbReference>
<feature type="compositionally biased region" description="Basic and acidic residues" evidence="2">
    <location>
        <begin position="207"/>
        <end position="217"/>
    </location>
</feature>
<evidence type="ECO:0000313" key="5">
    <source>
        <dbReference type="Proteomes" id="UP001150062"/>
    </source>
</evidence>
<evidence type="ECO:0000256" key="2">
    <source>
        <dbReference type="SAM" id="MobiDB-lite"/>
    </source>
</evidence>
<evidence type="ECO:0000313" key="4">
    <source>
        <dbReference type="EMBL" id="KAJ6240786.1"/>
    </source>
</evidence>
<keyword evidence="5" id="KW-1185">Reference proteome</keyword>
<accession>A0ABQ8Y7M6</accession>
<dbReference type="InterPro" id="IPR036305">
    <property type="entry name" value="RGS_sf"/>
</dbReference>
<dbReference type="Gene3D" id="1.10.167.10">
    <property type="entry name" value="Regulator of G-protein Signalling 4, domain 2"/>
    <property type="match status" value="1"/>
</dbReference>
<proteinExistence type="predicted"/>
<dbReference type="Proteomes" id="UP001150062">
    <property type="component" value="Unassembled WGS sequence"/>
</dbReference>
<feature type="domain" description="RGS" evidence="3">
    <location>
        <begin position="498"/>
        <end position="608"/>
    </location>
</feature>
<feature type="compositionally biased region" description="Basic residues" evidence="2">
    <location>
        <begin position="438"/>
        <end position="458"/>
    </location>
</feature>
<dbReference type="SUPFAM" id="SSF48097">
    <property type="entry name" value="Regulator of G-protein signaling, RGS"/>
    <property type="match status" value="1"/>
</dbReference>
<gene>
    <name evidence="4" type="ORF">M0813_23884</name>
</gene>
<comment type="caution">
    <text evidence="4">The sequence shown here is derived from an EMBL/GenBank/DDBJ whole genome shotgun (WGS) entry which is preliminary data.</text>
</comment>
<dbReference type="PRINTS" id="PR01301">
    <property type="entry name" value="RGSPROTEIN"/>
</dbReference>
<dbReference type="Pfam" id="PF00615">
    <property type="entry name" value="RGS"/>
    <property type="match status" value="1"/>
</dbReference>
<feature type="region of interest" description="Disordered" evidence="2">
    <location>
        <begin position="187"/>
        <end position="217"/>
    </location>
</feature>
<feature type="compositionally biased region" description="Basic residues" evidence="2">
    <location>
        <begin position="374"/>
        <end position="429"/>
    </location>
</feature>
<name>A0ABQ8Y7M6_9EUKA</name>
<reference evidence="4" key="1">
    <citation type="submission" date="2022-08" db="EMBL/GenBank/DDBJ databases">
        <title>Novel sulfate-reducing endosymbionts in the free-living metamonad Anaeramoeba.</title>
        <authorList>
            <person name="Jerlstrom-Hultqvist J."/>
            <person name="Cepicka I."/>
            <person name="Gallot-Lavallee L."/>
            <person name="Salas-Leiva D."/>
            <person name="Curtis B.A."/>
            <person name="Zahonova K."/>
            <person name="Pipaliya S."/>
            <person name="Dacks J."/>
            <person name="Roger A.J."/>
        </authorList>
    </citation>
    <scope>NUCLEOTIDE SEQUENCE</scope>
    <source>
        <strain evidence="4">Schooner1</strain>
    </source>
</reference>
<dbReference type="InterPro" id="IPR047016">
    <property type="entry name" value="RGS6/7/9/11"/>
</dbReference>
<protein>
    <submittedName>
        <fullName evidence="4">Regulator of g-protein signaling 13</fullName>
    </submittedName>
</protein>
<evidence type="ECO:0000259" key="3">
    <source>
        <dbReference type="PROSITE" id="PS50132"/>
    </source>
</evidence>
<dbReference type="InterPro" id="IPR016137">
    <property type="entry name" value="RGS"/>
</dbReference>
<dbReference type="PANTHER" id="PTHR45746">
    <property type="entry name" value="LP21163P"/>
    <property type="match status" value="1"/>
</dbReference>
<dbReference type="PANTHER" id="PTHR45746:SF6">
    <property type="entry name" value="LP21163P"/>
    <property type="match status" value="1"/>
</dbReference>
<keyword evidence="1" id="KW-0734">Signal transduction inhibitor</keyword>
<dbReference type="InterPro" id="IPR044926">
    <property type="entry name" value="RGS_subdomain_2"/>
</dbReference>
<organism evidence="4 5">
    <name type="scientific">Anaeramoeba flamelloides</name>
    <dbReference type="NCBI Taxonomy" id="1746091"/>
    <lineage>
        <taxon>Eukaryota</taxon>
        <taxon>Metamonada</taxon>
        <taxon>Anaeramoebidae</taxon>
        <taxon>Anaeramoeba</taxon>
    </lineage>
</organism>
<dbReference type="PROSITE" id="PS50132">
    <property type="entry name" value="RGS"/>
    <property type="match status" value="1"/>
</dbReference>
<sequence>METPPNHKFSGFILPTKKKELKKKIDSVKESIEERKKRIEQMIFTLNTRKSTLYSLKQKVSQDLRSFGGMFLLFDNTVESEEDNNEQSEGSTKSTLSRMLITSETNTEDYIVQSDSEMASSSECNSSEWEEIDAFSSSPSSSFIKTKNNTPSKIIKSKDTVFTLSRSPLKTPPVSKENLKKIIRSKSTTDQRLHQLKKHNRSSGNLLERKEMSKRSLSFEKKQTIDLNTEYQQFKKQRMRVKTSSRASILKNKDNGLDLNEDFTKTTSSFISYSEDYGTNNKMNRENSEKSQKKLLIEFGNSPNKNEFTIKKITQKKNSHEFILNQVIEKNAEKKNDNSINKTSPSKERERERERERETGKGKGKRTEKGNVGSKKKQKRKKKKKRTLKRITSKSPKRMTSKSPKRMTSKSPKRMTSKSPKRIPLKSTKRRSDDKYNKQKKQAKIRSQKSSLFRRKKSRSNDFEKKKINKHGSCTPNEFDDLGILSLNSILNNFFLKFVKFSESEYNDENLLFWQSVNIFKQLFEDGELKKAKKQAKNIFNLYIKNDAAKQINISGQSRNKLIEIFDNLGNKCPDKNIFNKAQSIIYDIMGNDLYLSFFKTPLYQEIIQEIENEKKLESKN</sequence>
<dbReference type="SMART" id="SM00315">
    <property type="entry name" value="RGS"/>
    <property type="match status" value="1"/>
</dbReference>